<protein>
    <recommendedName>
        <fullName evidence="4">Ankyrin repeat protein</fullName>
    </recommendedName>
</protein>
<sequence>MTTQAAGAAQTGAPAAQTAQAMPAAAAMQNEAILCRMLIATDTPWTLAQVNRAARRASAASGASGRGDEWRAAWLLRRRDLLGEWAKGVCARYVAPASKVDWLTCIAPKSKQHQIQRHVSEKSRTGSNSSCNSGSGGGGGGSGTLAPTNPPVSPVAVAAVSRFLRGSAGVSAAVVAAACRRVGSRSGSPSEVALSRIHEALWVLLATEGRVGQLRAMLDSPAGAPLAGSVEMLKPAAFASLQFSDAADTALFERVMAAIPNPADALRDLHFFACRLGRLAFLRILIEKYGYTLGQRTVALLNLAHQSKNQELVAYLLEQKPASDEVAEAVQAWKTIFAVHTLSSSAQDIAHIVDNIKTRMRNSLGAAPQSAAASASTAAGAASLGVPGGPPPGLGSIGHSSSFSALGSASRIEIMGSHWRALLEIACGKGHEQLVTALLDMARDREFAVFRLEITLKMLALAVDGEFTAIADSLLDSIPPDYGCLPRGSIQIGGTSLASPRSTSTAPGSVAATTESNSARVAAEILGKLPQERGPRREELLYRYCATPDAKMFAALFPQYHPSELESWTEAVKVHRVDMITFLIASGRAVSGDAFKIRDDCIWAAFQAGFVDIAQVLRAAGGEFAWMEETNANAGRGAMEPQAAEQQQLLTPRVMTTAAMAVFGAYGGKTDGIEMRSQNASATGSFTDETVAAGATTPRTAAAEAAGYFGAQPSSTDGGSPGSGNVGRSGGAAGGAGGGVRPGMAAARGFIISRQNSFDIANSFDKLAYTLSASMSSSVAMSQSSNNMAGGAGAAGAGPAGGTGGQRPGRSSSISSRDGHGVLGKRNSLLSRIVRGGNGMAQVSEDPGWNSFLKEGKFPTAAAAGDATTMLSWMEPKSLASTAPRVEPAMPVSVFVAEPEGSEPGAGQADMTDDAFAVYAALGGELY</sequence>
<feature type="region of interest" description="Disordered" evidence="1">
    <location>
        <begin position="709"/>
        <end position="738"/>
    </location>
</feature>
<feature type="region of interest" description="Disordered" evidence="1">
    <location>
        <begin position="114"/>
        <end position="148"/>
    </location>
</feature>
<gene>
    <name evidence="2" type="ORF">HK105_206412</name>
</gene>
<feature type="region of interest" description="Disordered" evidence="1">
    <location>
        <begin position="783"/>
        <end position="823"/>
    </location>
</feature>
<evidence type="ECO:0000256" key="1">
    <source>
        <dbReference type="SAM" id="MobiDB-lite"/>
    </source>
</evidence>
<comment type="caution">
    <text evidence="2">The sequence shown here is derived from an EMBL/GenBank/DDBJ whole genome shotgun (WGS) entry which is preliminary data.</text>
</comment>
<reference evidence="2 3" key="1">
    <citation type="submission" date="2023-09" db="EMBL/GenBank/DDBJ databases">
        <title>Pangenome analysis of Batrachochytrium dendrobatidis and related Chytrids.</title>
        <authorList>
            <person name="Yacoub M.N."/>
            <person name="Stajich J.E."/>
            <person name="James T.Y."/>
        </authorList>
    </citation>
    <scope>NUCLEOTIDE SEQUENCE [LARGE SCALE GENOMIC DNA]</scope>
    <source>
        <strain evidence="2 3">JEL0888</strain>
    </source>
</reference>
<evidence type="ECO:0000313" key="2">
    <source>
        <dbReference type="EMBL" id="KAL2914154.1"/>
    </source>
</evidence>
<feature type="compositionally biased region" description="Gly residues" evidence="1">
    <location>
        <begin position="719"/>
        <end position="738"/>
    </location>
</feature>
<evidence type="ECO:0000313" key="3">
    <source>
        <dbReference type="Proteomes" id="UP001527925"/>
    </source>
</evidence>
<dbReference type="EMBL" id="JADGIZ020000037">
    <property type="protein sequence ID" value="KAL2914154.1"/>
    <property type="molecule type" value="Genomic_DNA"/>
</dbReference>
<keyword evidence="3" id="KW-1185">Reference proteome</keyword>
<evidence type="ECO:0008006" key="4">
    <source>
        <dbReference type="Google" id="ProtNLM"/>
    </source>
</evidence>
<feature type="compositionally biased region" description="Gly residues" evidence="1">
    <location>
        <begin position="790"/>
        <end position="807"/>
    </location>
</feature>
<proteinExistence type="predicted"/>
<dbReference type="Proteomes" id="UP001527925">
    <property type="component" value="Unassembled WGS sequence"/>
</dbReference>
<organism evidence="2 3">
    <name type="scientific">Polyrhizophydium stewartii</name>
    <dbReference type="NCBI Taxonomy" id="2732419"/>
    <lineage>
        <taxon>Eukaryota</taxon>
        <taxon>Fungi</taxon>
        <taxon>Fungi incertae sedis</taxon>
        <taxon>Chytridiomycota</taxon>
        <taxon>Chytridiomycota incertae sedis</taxon>
        <taxon>Chytridiomycetes</taxon>
        <taxon>Rhizophydiales</taxon>
        <taxon>Rhizophydiales incertae sedis</taxon>
        <taxon>Polyrhizophydium</taxon>
    </lineage>
</organism>
<name>A0ABR4N3T9_9FUNG</name>
<feature type="compositionally biased region" description="Gly residues" evidence="1">
    <location>
        <begin position="134"/>
        <end position="143"/>
    </location>
</feature>
<accession>A0ABR4N3T9</accession>